<evidence type="ECO:0000256" key="1">
    <source>
        <dbReference type="SAM" id="MobiDB-lite"/>
    </source>
</evidence>
<feature type="region of interest" description="Disordered" evidence="1">
    <location>
        <begin position="1"/>
        <end position="127"/>
    </location>
</feature>
<protein>
    <submittedName>
        <fullName evidence="2">Uncharacterized protein</fullName>
    </submittedName>
</protein>
<comment type="caution">
    <text evidence="2">The sequence shown here is derived from an EMBL/GenBank/DDBJ whole genome shotgun (WGS) entry which is preliminary data.</text>
</comment>
<reference evidence="2 3" key="1">
    <citation type="submission" date="2021-06" db="EMBL/GenBank/DDBJ databases">
        <authorList>
            <person name="Palmer J.M."/>
        </authorList>
    </citation>
    <scope>NUCLEOTIDE SEQUENCE [LARGE SCALE GENOMIC DNA]</scope>
    <source>
        <strain evidence="3">if_2019</strain>
        <tissue evidence="2">Muscle</tissue>
    </source>
</reference>
<organism evidence="2 3">
    <name type="scientific">Ilyodon furcidens</name>
    <name type="common">goldbreast splitfin</name>
    <dbReference type="NCBI Taxonomy" id="33524"/>
    <lineage>
        <taxon>Eukaryota</taxon>
        <taxon>Metazoa</taxon>
        <taxon>Chordata</taxon>
        <taxon>Craniata</taxon>
        <taxon>Vertebrata</taxon>
        <taxon>Euteleostomi</taxon>
        <taxon>Actinopterygii</taxon>
        <taxon>Neopterygii</taxon>
        <taxon>Teleostei</taxon>
        <taxon>Neoteleostei</taxon>
        <taxon>Acanthomorphata</taxon>
        <taxon>Ovalentaria</taxon>
        <taxon>Atherinomorphae</taxon>
        <taxon>Cyprinodontiformes</taxon>
        <taxon>Goodeidae</taxon>
        <taxon>Ilyodon</taxon>
    </lineage>
</organism>
<gene>
    <name evidence="2" type="ORF">ILYODFUR_037463</name>
</gene>
<feature type="non-terminal residue" evidence="2">
    <location>
        <position position="1"/>
    </location>
</feature>
<feature type="compositionally biased region" description="Low complexity" evidence="1">
    <location>
        <begin position="43"/>
        <end position="57"/>
    </location>
</feature>
<feature type="compositionally biased region" description="Low complexity" evidence="1">
    <location>
        <begin position="24"/>
        <end position="35"/>
    </location>
</feature>
<evidence type="ECO:0000313" key="2">
    <source>
        <dbReference type="EMBL" id="MEQ2246341.1"/>
    </source>
</evidence>
<dbReference type="Proteomes" id="UP001482620">
    <property type="component" value="Unassembled WGS sequence"/>
</dbReference>
<keyword evidence="3" id="KW-1185">Reference proteome</keyword>
<name>A0ABV0UNP5_9TELE</name>
<accession>A0ABV0UNP5</accession>
<proteinExistence type="predicted"/>
<dbReference type="EMBL" id="JAHRIQ010077815">
    <property type="protein sequence ID" value="MEQ2246341.1"/>
    <property type="molecule type" value="Genomic_DNA"/>
</dbReference>
<sequence>QPQPTSPREGYMHQPGTWAMQANRSRPSTTRQPPRYSHKACSAATPTRPPTAARRPTMGQNHRRKQWKKATAAPVIGHPANSSPKPQGRPGPARRPTAPPHGTPRPTKQSSRPAPPPKRGHILINAD</sequence>
<evidence type="ECO:0000313" key="3">
    <source>
        <dbReference type="Proteomes" id="UP001482620"/>
    </source>
</evidence>
<feature type="compositionally biased region" description="Low complexity" evidence="1">
    <location>
        <begin position="84"/>
        <end position="96"/>
    </location>
</feature>